<dbReference type="PANTHER" id="PTHR22807">
    <property type="entry name" value="NOP2 YEAST -RELATED NOL1/NOP2/FMU SUN DOMAIN-CONTAINING"/>
    <property type="match status" value="1"/>
</dbReference>
<dbReference type="GO" id="GO:0001510">
    <property type="term" value="P:RNA methylation"/>
    <property type="evidence" value="ECO:0007669"/>
    <property type="project" value="InterPro"/>
</dbReference>
<keyword evidence="1 5" id="KW-0489">Methyltransferase</keyword>
<feature type="domain" description="SAM-dependent MTase RsmB/NOP-type" evidence="6">
    <location>
        <begin position="1"/>
        <end position="289"/>
    </location>
</feature>
<dbReference type="SUPFAM" id="SSF53335">
    <property type="entry name" value="S-adenosyl-L-methionine-dependent methyltransferases"/>
    <property type="match status" value="1"/>
</dbReference>
<evidence type="ECO:0000256" key="1">
    <source>
        <dbReference type="ARBA" id="ARBA00022603"/>
    </source>
</evidence>
<evidence type="ECO:0000256" key="2">
    <source>
        <dbReference type="ARBA" id="ARBA00022679"/>
    </source>
</evidence>
<dbReference type="STRING" id="329726.AM1_0024"/>
<feature type="binding site" evidence="5">
    <location>
        <begin position="106"/>
        <end position="112"/>
    </location>
    <ligand>
        <name>S-adenosyl-L-methionine</name>
        <dbReference type="ChEBI" id="CHEBI:59789"/>
    </ligand>
</feature>
<dbReference type="EMBL" id="CP000828">
    <property type="protein sequence ID" value="ABW25113.1"/>
    <property type="molecule type" value="Genomic_DNA"/>
</dbReference>
<dbReference type="InterPro" id="IPR049560">
    <property type="entry name" value="MeTrfase_RsmB-F_NOP2_cat"/>
</dbReference>
<keyword evidence="8" id="KW-1185">Reference proteome</keyword>
<evidence type="ECO:0000259" key="6">
    <source>
        <dbReference type="PROSITE" id="PS51686"/>
    </source>
</evidence>
<feature type="binding site" evidence="5">
    <location>
        <position position="156"/>
    </location>
    <ligand>
        <name>S-adenosyl-L-methionine</name>
        <dbReference type="ChEBI" id="CHEBI:59789"/>
    </ligand>
</feature>
<feature type="active site" description="Nucleophile" evidence="5">
    <location>
        <position position="227"/>
    </location>
</feature>
<keyword evidence="3 5" id="KW-0949">S-adenosyl-L-methionine</keyword>
<comment type="similarity">
    <text evidence="5">Belongs to the class I-like SAM-binding methyltransferase superfamily. RsmB/NOP family.</text>
</comment>
<sequence length="312" mass="34540">MLTKFSLKLWPDPQQQQAFIQALTEPQPYSPCIAWIKGRSEKASFQRVDALPWQLPFVDRLAVGERPGKHDLHHQGAYYCLDFSSVFAATPLTVIRKKPKVVLDLCAAPGGKSLLAWRFLQPHLLVSNEVIGKRVGMLISNLKRCQIAPVRVLSADPSVLAEAIPASADVVLVDAPCTGQSLLAKGESAPGCFHPASIQHNVKRQRRILANASRLVVPGGYLAYMTCAFSEAENEQVCRWFTRRFPNFEPQTVDALLAFQSHLTDLPCYRIWPQSGLGAGAFTMLFRNTQGTASMAQPLGAWLDENARWSSE</sequence>
<reference evidence="7 8" key="1">
    <citation type="journal article" date="2008" name="Proc. Natl. Acad. Sci. U.S.A.">
        <title>Niche adaptation and genome expansion in the chlorophyll d-producing cyanobacterium Acaryochloris marina.</title>
        <authorList>
            <person name="Swingley W.D."/>
            <person name="Chen M."/>
            <person name="Cheung P.C."/>
            <person name="Conrad A.L."/>
            <person name="Dejesa L.C."/>
            <person name="Hao J."/>
            <person name="Honchak B.M."/>
            <person name="Karbach L.E."/>
            <person name="Kurdoglu A."/>
            <person name="Lahiri S."/>
            <person name="Mastrian S.D."/>
            <person name="Miyashita H."/>
            <person name="Page L."/>
            <person name="Ramakrishna P."/>
            <person name="Satoh S."/>
            <person name="Sattley W.M."/>
            <person name="Shimada Y."/>
            <person name="Taylor H.L."/>
            <person name="Tomo T."/>
            <person name="Tsuchiya T."/>
            <person name="Wang Z.T."/>
            <person name="Raymond J."/>
            <person name="Mimuro M."/>
            <person name="Blankenship R.E."/>
            <person name="Touchman J.W."/>
        </authorList>
    </citation>
    <scope>NUCLEOTIDE SEQUENCE [LARGE SCALE GENOMIC DNA]</scope>
    <source>
        <strain evidence="8">MBIC 11017</strain>
    </source>
</reference>
<protein>
    <submittedName>
        <fullName evidence="7">Nol1/nop2/sun family protein</fullName>
    </submittedName>
</protein>
<keyword evidence="2 5" id="KW-0808">Transferase</keyword>
<dbReference type="KEGG" id="amr:AM1_0024"/>
<dbReference type="GO" id="GO:0003723">
    <property type="term" value="F:RNA binding"/>
    <property type="evidence" value="ECO:0007669"/>
    <property type="project" value="UniProtKB-UniRule"/>
</dbReference>
<dbReference type="Pfam" id="PF01189">
    <property type="entry name" value="Methyltr_RsmB-F"/>
    <property type="match status" value="1"/>
</dbReference>
<dbReference type="PANTHER" id="PTHR22807:SF30">
    <property type="entry name" value="28S RRNA (CYTOSINE(4447)-C(5))-METHYLTRANSFERASE-RELATED"/>
    <property type="match status" value="1"/>
</dbReference>
<dbReference type="eggNOG" id="COG0144">
    <property type="taxonomic scope" value="Bacteria"/>
</dbReference>
<feature type="binding site" evidence="5">
    <location>
        <position position="174"/>
    </location>
    <ligand>
        <name>S-adenosyl-L-methionine</name>
        <dbReference type="ChEBI" id="CHEBI:59789"/>
    </ligand>
</feature>
<gene>
    <name evidence="7" type="ordered locus">AM1_0024</name>
</gene>
<organism evidence="7 8">
    <name type="scientific">Acaryochloris marina (strain MBIC 11017)</name>
    <dbReference type="NCBI Taxonomy" id="329726"/>
    <lineage>
        <taxon>Bacteria</taxon>
        <taxon>Bacillati</taxon>
        <taxon>Cyanobacteriota</taxon>
        <taxon>Cyanophyceae</taxon>
        <taxon>Acaryochloridales</taxon>
        <taxon>Acaryochloridaceae</taxon>
        <taxon>Acaryochloris</taxon>
    </lineage>
</organism>
<evidence type="ECO:0000256" key="3">
    <source>
        <dbReference type="ARBA" id="ARBA00022691"/>
    </source>
</evidence>
<keyword evidence="4 5" id="KW-0694">RNA-binding</keyword>
<evidence type="ECO:0000313" key="7">
    <source>
        <dbReference type="EMBL" id="ABW25113.1"/>
    </source>
</evidence>
<dbReference type="PRINTS" id="PR02008">
    <property type="entry name" value="RCMTFAMILY"/>
</dbReference>
<evidence type="ECO:0000313" key="8">
    <source>
        <dbReference type="Proteomes" id="UP000000268"/>
    </source>
</evidence>
<evidence type="ECO:0000256" key="5">
    <source>
        <dbReference type="PROSITE-ProRule" id="PRU01023"/>
    </source>
</evidence>
<accession>B0C501</accession>
<dbReference type="CDD" id="cd02440">
    <property type="entry name" value="AdoMet_MTases"/>
    <property type="match status" value="1"/>
</dbReference>
<dbReference type="Proteomes" id="UP000000268">
    <property type="component" value="Chromosome"/>
</dbReference>
<dbReference type="InterPro" id="IPR029063">
    <property type="entry name" value="SAM-dependent_MTases_sf"/>
</dbReference>
<name>B0C501_ACAM1</name>
<dbReference type="InterPro" id="IPR023267">
    <property type="entry name" value="RCMT"/>
</dbReference>
<dbReference type="PROSITE" id="PS51686">
    <property type="entry name" value="SAM_MT_RSMB_NOP"/>
    <property type="match status" value="1"/>
</dbReference>
<dbReference type="HOGENOM" id="CLU_851747_0_0_3"/>
<dbReference type="AlphaFoldDB" id="B0C501"/>
<feature type="binding site" evidence="5">
    <location>
        <position position="129"/>
    </location>
    <ligand>
        <name>S-adenosyl-L-methionine</name>
        <dbReference type="ChEBI" id="CHEBI:59789"/>
    </ligand>
</feature>
<evidence type="ECO:0000256" key="4">
    <source>
        <dbReference type="ARBA" id="ARBA00022884"/>
    </source>
</evidence>
<dbReference type="InterPro" id="IPR001678">
    <property type="entry name" value="MeTrfase_RsmB-F_NOP2_dom"/>
</dbReference>
<proteinExistence type="inferred from homology"/>
<dbReference type="GO" id="GO:0008173">
    <property type="term" value="F:RNA methyltransferase activity"/>
    <property type="evidence" value="ECO:0007669"/>
    <property type="project" value="InterPro"/>
</dbReference>
<dbReference type="Gene3D" id="3.40.50.150">
    <property type="entry name" value="Vaccinia Virus protein VP39"/>
    <property type="match status" value="1"/>
</dbReference>